<dbReference type="Proteomes" id="UP000838672">
    <property type="component" value="Unassembled WGS sequence"/>
</dbReference>
<comment type="caution">
    <text evidence="1">The sequence shown here is derived from an EMBL/GenBank/DDBJ whole genome shotgun (WGS) entry which is preliminary data.</text>
</comment>
<evidence type="ECO:0008006" key="3">
    <source>
        <dbReference type="Google" id="ProtNLM"/>
    </source>
</evidence>
<keyword evidence="2" id="KW-1185">Reference proteome</keyword>
<accession>A0ABN8DU26</accession>
<proteinExistence type="predicted"/>
<organism evidence="1 2">
    <name type="scientific">Vibrio stylophorae</name>
    <dbReference type="NCBI Taxonomy" id="659351"/>
    <lineage>
        <taxon>Bacteria</taxon>
        <taxon>Pseudomonadati</taxon>
        <taxon>Pseudomonadota</taxon>
        <taxon>Gammaproteobacteria</taxon>
        <taxon>Vibrionales</taxon>
        <taxon>Vibrionaceae</taxon>
        <taxon>Vibrio</taxon>
    </lineage>
</organism>
<name>A0ABN8DU26_9VIBR</name>
<dbReference type="Gene3D" id="3.40.50.720">
    <property type="entry name" value="NAD(P)-binding Rossmann-like Domain"/>
    <property type="match status" value="1"/>
</dbReference>
<sequence length="218" mass="24312">MQTLLIHHGTSPLGQALAIYFSQLGFQVIVLDCHDEQGYAMVAKTPQIRYWSYHPNHAQAFSQVAQDLTFQFGKLDGLLLLPPQEKHARPLNQAEDTDLLQQLNRYVLKPFQLIQSLRPLLQQTQGNTVLLLPQASYAHEQALIQPCLGALASFSHCFQCDTTPLAVNSISLSAEDFVTPSPSAIANLQAMLQTMLSNQHQLQGQHFTLRREPALMNG</sequence>
<dbReference type="RefSeq" id="WP_237465930.1">
    <property type="nucleotide sequence ID" value="NZ_CAKLDI010000001.1"/>
</dbReference>
<evidence type="ECO:0000313" key="2">
    <source>
        <dbReference type="Proteomes" id="UP000838672"/>
    </source>
</evidence>
<evidence type="ECO:0000313" key="1">
    <source>
        <dbReference type="EMBL" id="CAH0533486.1"/>
    </source>
</evidence>
<reference evidence="1" key="1">
    <citation type="submission" date="2021-11" db="EMBL/GenBank/DDBJ databases">
        <authorList>
            <person name="Rodrigo-Torres L."/>
            <person name="Arahal R. D."/>
            <person name="Lucena T."/>
        </authorList>
    </citation>
    <scope>NUCLEOTIDE SEQUENCE</scope>
    <source>
        <strain evidence="1">CECT 7929</strain>
    </source>
</reference>
<dbReference type="SUPFAM" id="SSF51735">
    <property type="entry name" value="NAD(P)-binding Rossmann-fold domains"/>
    <property type="match status" value="1"/>
</dbReference>
<dbReference type="InterPro" id="IPR036291">
    <property type="entry name" value="NAD(P)-bd_dom_sf"/>
</dbReference>
<gene>
    <name evidence="1" type="ORF">VST7929_01356</name>
</gene>
<dbReference type="EMBL" id="CAKLDI010000001">
    <property type="protein sequence ID" value="CAH0533486.1"/>
    <property type="molecule type" value="Genomic_DNA"/>
</dbReference>
<protein>
    <recommendedName>
        <fullName evidence="3">SDR family oxidoreductase</fullName>
    </recommendedName>
</protein>